<dbReference type="HOGENOM" id="CLU_023205_2_0_11"/>
<dbReference type="eggNOG" id="COG0667">
    <property type="taxonomic scope" value="Bacteria"/>
</dbReference>
<dbReference type="GO" id="GO:0005829">
    <property type="term" value="C:cytosol"/>
    <property type="evidence" value="ECO:0007669"/>
    <property type="project" value="UniProtKB-ARBA"/>
</dbReference>
<dbReference type="Pfam" id="PF00248">
    <property type="entry name" value="Aldo_ket_red"/>
    <property type="match status" value="1"/>
</dbReference>
<dbReference type="KEGG" id="rer:RER_40810"/>
<accession>C1A2F4</accession>
<dbReference type="EMBL" id="AP008957">
    <property type="protein sequence ID" value="BAH34789.1"/>
    <property type="molecule type" value="Genomic_DNA"/>
</dbReference>
<dbReference type="PROSITE" id="PS00062">
    <property type="entry name" value="ALDOKETO_REDUCTASE_2"/>
    <property type="match status" value="1"/>
</dbReference>
<evidence type="ECO:0000259" key="2">
    <source>
        <dbReference type="Pfam" id="PF00248"/>
    </source>
</evidence>
<dbReference type="Gene3D" id="3.20.20.100">
    <property type="entry name" value="NADP-dependent oxidoreductase domain"/>
    <property type="match status" value="1"/>
</dbReference>
<organism evidence="3 4">
    <name type="scientific">Rhodococcus erythropolis (strain PR4 / NBRC 100887)</name>
    <dbReference type="NCBI Taxonomy" id="234621"/>
    <lineage>
        <taxon>Bacteria</taxon>
        <taxon>Bacillati</taxon>
        <taxon>Actinomycetota</taxon>
        <taxon>Actinomycetes</taxon>
        <taxon>Mycobacteriales</taxon>
        <taxon>Nocardiaceae</taxon>
        <taxon>Rhodococcus</taxon>
        <taxon>Rhodococcus erythropolis group</taxon>
    </lineage>
</organism>
<dbReference type="InterPro" id="IPR018170">
    <property type="entry name" value="Aldo/ket_reductase_CS"/>
</dbReference>
<dbReference type="SUPFAM" id="SSF51430">
    <property type="entry name" value="NAD(P)-linked oxidoreductase"/>
    <property type="match status" value="1"/>
</dbReference>
<protein>
    <submittedName>
        <fullName evidence="3">Putative aldo-keto reductase</fullName>
    </submittedName>
</protein>
<keyword evidence="1" id="KW-0560">Oxidoreductase</keyword>
<evidence type="ECO:0000313" key="3">
    <source>
        <dbReference type="EMBL" id="BAH34789.1"/>
    </source>
</evidence>
<feature type="domain" description="NADP-dependent oxidoreductase" evidence="2">
    <location>
        <begin position="61"/>
        <end position="357"/>
    </location>
</feature>
<dbReference type="GO" id="GO:0016491">
    <property type="term" value="F:oxidoreductase activity"/>
    <property type="evidence" value="ECO:0007669"/>
    <property type="project" value="UniProtKB-KW"/>
</dbReference>
<dbReference type="AlphaFoldDB" id="C1A2F4"/>
<reference evidence="3 4" key="2">
    <citation type="journal article" date="2006" name="Environ. Microbiol.">
        <title>Sequence analysis of three plasmids harboured in Rhodococcus erythropolis strain PR4.</title>
        <authorList>
            <person name="Sekine M."/>
            <person name="Tanikawa S."/>
            <person name="Omata S."/>
            <person name="Saito M."/>
            <person name="Fujisawa T."/>
            <person name="Tsukatani N."/>
            <person name="Tajima T."/>
            <person name="Sekigawa T."/>
            <person name="Kosugi H."/>
            <person name="Matsuo Y."/>
            <person name="Nishiko R."/>
            <person name="Imamura K."/>
            <person name="Ito M."/>
            <person name="Narita H."/>
            <person name="Tago S."/>
            <person name="Fujita N."/>
            <person name="Harayama S."/>
        </authorList>
    </citation>
    <scope>NUCLEOTIDE SEQUENCE [LARGE SCALE GENOMIC DNA]</scope>
    <source>
        <strain evidence="4">PR4 / NBRC 100887</strain>
    </source>
</reference>
<dbReference type="PANTHER" id="PTHR43364">
    <property type="entry name" value="NADH-SPECIFIC METHYLGLYOXAL REDUCTASE-RELATED"/>
    <property type="match status" value="1"/>
</dbReference>
<dbReference type="Proteomes" id="UP000002204">
    <property type="component" value="Chromosome"/>
</dbReference>
<dbReference type="CDD" id="cd19081">
    <property type="entry name" value="AKR_AKR9C1"/>
    <property type="match status" value="1"/>
</dbReference>
<evidence type="ECO:0000256" key="1">
    <source>
        <dbReference type="ARBA" id="ARBA00023002"/>
    </source>
</evidence>
<dbReference type="InterPro" id="IPR036812">
    <property type="entry name" value="NAD(P)_OxRdtase_dom_sf"/>
</dbReference>
<dbReference type="InterPro" id="IPR050523">
    <property type="entry name" value="AKR_Detox_Biosynth"/>
</dbReference>
<evidence type="ECO:0000313" key="4">
    <source>
        <dbReference type="Proteomes" id="UP000002204"/>
    </source>
</evidence>
<dbReference type="InterPro" id="IPR023210">
    <property type="entry name" value="NADP_OxRdtase_dom"/>
</dbReference>
<name>C1A2F4_RHOE4</name>
<proteinExistence type="predicted"/>
<gene>
    <name evidence="3" type="ordered locus">RER_40810</name>
</gene>
<dbReference type="FunFam" id="3.20.20.100:FF:000004">
    <property type="entry name" value="Oxidoreductase, aldo/keto reductase"/>
    <property type="match status" value="1"/>
</dbReference>
<sequence length="363" mass="39498">MRPYPTPTAAITIRYIFRRTWRGRAIVSAVRGYGAGCSDHLHRREFHTVAIIGNSDLDIFRLSLGGNPFGWTADEKTSFEILDSFAEAGANFIDTSDSYTASAPGNSGGESETIIGKWITDRGLQNDIVVATKVGSHPDFKGLKADNIAAAAEASLQRLQTDCIDLYYAHFDDPQTPLEETLEAFNALVVAGKVRYLGISNYSPDRVREWLRITEENGYAAPIALQPHYNLVHRKSYEPELAQIATDNNISVFPYFALASGFLTGKYKTRADIEGSSRERLTAGYFSDAGLDVVAELATIAQAHDSEISTVALAWLLTRPGITAPIASVSRPEQLPALLDAPNLVLSSNELDTLERVSAAVGA</sequence>
<reference evidence="4" key="1">
    <citation type="submission" date="2005-03" db="EMBL/GenBank/DDBJ databases">
        <title>Comparison of the complete genome sequences of Rhodococcus erythropolis PR4 and Rhodococcus opacus B4.</title>
        <authorList>
            <person name="Takarada H."/>
            <person name="Sekine M."/>
            <person name="Hosoyama A."/>
            <person name="Yamada R."/>
            <person name="Fujisawa T."/>
            <person name="Omata S."/>
            <person name="Shimizu A."/>
            <person name="Tsukatani N."/>
            <person name="Tanikawa S."/>
            <person name="Fujita N."/>
            <person name="Harayama S."/>
        </authorList>
    </citation>
    <scope>NUCLEOTIDE SEQUENCE [LARGE SCALE GENOMIC DNA]</scope>
    <source>
        <strain evidence="4">PR4 / NBRC 100887</strain>
    </source>
</reference>
<dbReference type="PANTHER" id="PTHR43364:SF6">
    <property type="entry name" value="OXIDOREDUCTASE-RELATED"/>
    <property type="match status" value="1"/>
</dbReference>